<dbReference type="GO" id="GO:0017000">
    <property type="term" value="P:antibiotic biosynthetic process"/>
    <property type="evidence" value="ECO:0007669"/>
    <property type="project" value="UniProtKB-ARBA"/>
</dbReference>
<dbReference type="PRINTS" id="PR00385">
    <property type="entry name" value="P450"/>
</dbReference>
<dbReference type="EMBL" id="BOMW01000044">
    <property type="protein sequence ID" value="GIF07091.1"/>
    <property type="molecule type" value="Genomic_DNA"/>
</dbReference>
<dbReference type="PANTHER" id="PTHR46696:SF1">
    <property type="entry name" value="CYTOCHROME P450 YJIB-RELATED"/>
    <property type="match status" value="1"/>
</dbReference>
<dbReference type="Proteomes" id="UP000629619">
    <property type="component" value="Unassembled WGS sequence"/>
</dbReference>
<name>A0A919N9S5_9ACTN</name>
<comment type="similarity">
    <text evidence="1 7">Belongs to the cytochrome P450 family.</text>
</comment>
<dbReference type="PRINTS" id="PR00359">
    <property type="entry name" value="BP450"/>
</dbReference>
<reference evidence="9" key="1">
    <citation type="submission" date="2021-01" db="EMBL/GenBank/DDBJ databases">
        <title>Whole genome shotgun sequence of Actinoplanes siamensis NBRC 109076.</title>
        <authorList>
            <person name="Komaki H."/>
            <person name="Tamura T."/>
        </authorList>
    </citation>
    <scope>NUCLEOTIDE SEQUENCE</scope>
    <source>
        <strain evidence="9">NBRC 109076</strain>
    </source>
</reference>
<accession>A0A919N9S5</accession>
<gene>
    <name evidence="9" type="ORF">Asi03nite_46290</name>
</gene>
<dbReference type="RefSeq" id="WP_203682505.1">
    <property type="nucleotide sequence ID" value="NZ_BOMW01000044.1"/>
</dbReference>
<dbReference type="InterPro" id="IPR002397">
    <property type="entry name" value="Cyt_P450_B"/>
</dbReference>
<evidence type="ECO:0000256" key="5">
    <source>
        <dbReference type="ARBA" id="ARBA00023004"/>
    </source>
</evidence>
<dbReference type="GO" id="GO:0020037">
    <property type="term" value="F:heme binding"/>
    <property type="evidence" value="ECO:0007669"/>
    <property type="project" value="InterPro"/>
</dbReference>
<evidence type="ECO:0000256" key="6">
    <source>
        <dbReference type="ARBA" id="ARBA00023033"/>
    </source>
</evidence>
<evidence type="ECO:0000313" key="9">
    <source>
        <dbReference type="EMBL" id="GIF07091.1"/>
    </source>
</evidence>
<dbReference type="AlphaFoldDB" id="A0A919N9S5"/>
<dbReference type="GO" id="GO:0016705">
    <property type="term" value="F:oxidoreductase activity, acting on paired donors, with incorporation or reduction of molecular oxygen"/>
    <property type="evidence" value="ECO:0007669"/>
    <property type="project" value="InterPro"/>
</dbReference>
<keyword evidence="4 7" id="KW-0560">Oxidoreductase</keyword>
<dbReference type="GO" id="GO:0005506">
    <property type="term" value="F:iron ion binding"/>
    <property type="evidence" value="ECO:0007669"/>
    <property type="project" value="InterPro"/>
</dbReference>
<sequence length="398" mass="45102">MSLPDAVDYPFAWEPPMEVPAGWRTLREHSLQPVRLPSGDPAVLVTRYRDVKALFSDHRLSRNTGRYPTSRISPNNEIFNDPEIDNDPPRYLEERSLVVRAFSARRIESLRPHVWEIADELMDAMAAAEQPVDLMESFAFPLPIRVICRLLGVPHEEHAKFRELVDGFLSVTKLPTEEVERCRVGLWTYLGELIDAKRHHPTNDLTSELVKISDEDQKKLSDHQLQHWVQTLLIAGYVTTASQIGTSMAVLLHRPHLVREVQADFGIVPTAVEELLRYQLMGTSLGSLRYCLEDIELSDGTVVPKGSTVMLSVESNFDEEVFTCPMDLDIHRRENNHMSFGSGIHYCAGAPLARMELQVSMEGLLRRFPGLRLAQPGEDLPRVEGGFLGGFSYVPVRW</sequence>
<dbReference type="Pfam" id="PF00067">
    <property type="entry name" value="p450"/>
    <property type="match status" value="2"/>
</dbReference>
<protein>
    <submittedName>
        <fullName evidence="9">Cytochrome P450</fullName>
    </submittedName>
</protein>
<dbReference type="GO" id="GO:0004497">
    <property type="term" value="F:monooxygenase activity"/>
    <property type="evidence" value="ECO:0007669"/>
    <property type="project" value="UniProtKB-KW"/>
</dbReference>
<dbReference type="PROSITE" id="PS00086">
    <property type="entry name" value="CYTOCHROME_P450"/>
    <property type="match status" value="1"/>
</dbReference>
<dbReference type="Gene3D" id="1.10.630.10">
    <property type="entry name" value="Cytochrome P450"/>
    <property type="match status" value="1"/>
</dbReference>
<keyword evidence="2 7" id="KW-0349">Heme</keyword>
<feature type="compositionally biased region" description="Polar residues" evidence="8">
    <location>
        <begin position="65"/>
        <end position="78"/>
    </location>
</feature>
<dbReference type="InterPro" id="IPR017972">
    <property type="entry name" value="Cyt_P450_CS"/>
</dbReference>
<dbReference type="FunFam" id="1.10.630.10:FF:000018">
    <property type="entry name" value="Cytochrome P450 monooxygenase"/>
    <property type="match status" value="1"/>
</dbReference>
<dbReference type="SUPFAM" id="SSF48264">
    <property type="entry name" value="Cytochrome P450"/>
    <property type="match status" value="1"/>
</dbReference>
<organism evidence="9 10">
    <name type="scientific">Actinoplanes siamensis</name>
    <dbReference type="NCBI Taxonomy" id="1223317"/>
    <lineage>
        <taxon>Bacteria</taxon>
        <taxon>Bacillati</taxon>
        <taxon>Actinomycetota</taxon>
        <taxon>Actinomycetes</taxon>
        <taxon>Micromonosporales</taxon>
        <taxon>Micromonosporaceae</taxon>
        <taxon>Actinoplanes</taxon>
    </lineage>
</organism>
<dbReference type="PANTHER" id="PTHR46696">
    <property type="entry name" value="P450, PUTATIVE (EUROFUNG)-RELATED"/>
    <property type="match status" value="1"/>
</dbReference>
<keyword evidence="10" id="KW-1185">Reference proteome</keyword>
<evidence type="ECO:0000256" key="1">
    <source>
        <dbReference type="ARBA" id="ARBA00010617"/>
    </source>
</evidence>
<proteinExistence type="inferred from homology"/>
<evidence type="ECO:0000313" key="10">
    <source>
        <dbReference type="Proteomes" id="UP000629619"/>
    </source>
</evidence>
<dbReference type="InterPro" id="IPR036396">
    <property type="entry name" value="Cyt_P450_sf"/>
</dbReference>
<evidence type="ECO:0000256" key="4">
    <source>
        <dbReference type="ARBA" id="ARBA00023002"/>
    </source>
</evidence>
<keyword evidence="5 7" id="KW-0408">Iron</keyword>
<comment type="caution">
    <text evidence="9">The sequence shown here is derived from an EMBL/GenBank/DDBJ whole genome shotgun (WGS) entry which is preliminary data.</text>
</comment>
<evidence type="ECO:0000256" key="2">
    <source>
        <dbReference type="ARBA" id="ARBA00022617"/>
    </source>
</evidence>
<evidence type="ECO:0000256" key="7">
    <source>
        <dbReference type="RuleBase" id="RU000461"/>
    </source>
</evidence>
<evidence type="ECO:0000256" key="3">
    <source>
        <dbReference type="ARBA" id="ARBA00022723"/>
    </source>
</evidence>
<keyword evidence="3 7" id="KW-0479">Metal-binding</keyword>
<dbReference type="CDD" id="cd11031">
    <property type="entry name" value="Cyp158A-like"/>
    <property type="match status" value="1"/>
</dbReference>
<dbReference type="InterPro" id="IPR001128">
    <property type="entry name" value="Cyt_P450"/>
</dbReference>
<evidence type="ECO:0000256" key="8">
    <source>
        <dbReference type="SAM" id="MobiDB-lite"/>
    </source>
</evidence>
<keyword evidence="6 7" id="KW-0503">Monooxygenase</keyword>
<feature type="region of interest" description="Disordered" evidence="8">
    <location>
        <begin position="65"/>
        <end position="84"/>
    </location>
</feature>